<dbReference type="GO" id="GO:0032259">
    <property type="term" value="P:methylation"/>
    <property type="evidence" value="ECO:0007669"/>
    <property type="project" value="UniProtKB-KW"/>
</dbReference>
<dbReference type="Proteomes" id="UP000315010">
    <property type="component" value="Unassembled WGS sequence"/>
</dbReference>
<gene>
    <name evidence="5" type="primary">metE</name>
    <name evidence="5" type="ORF">CA13_57190</name>
</gene>
<dbReference type="GO" id="GO:0008270">
    <property type="term" value="F:zinc ion binding"/>
    <property type="evidence" value="ECO:0007669"/>
    <property type="project" value="InterPro"/>
</dbReference>
<dbReference type="InterPro" id="IPR038071">
    <property type="entry name" value="UROD/MetE-like_sf"/>
</dbReference>
<dbReference type="PANTHER" id="PTHR30519">
    <property type="entry name" value="5-METHYLTETRAHYDROPTEROYLTRIGLUTAMATE--HOMOCYSTEINE METHYLTRANSFERASE"/>
    <property type="match status" value="1"/>
</dbReference>
<dbReference type="InterPro" id="IPR002629">
    <property type="entry name" value="Met_Synth_C/arc"/>
</dbReference>
<keyword evidence="2" id="KW-0479">Metal-binding</keyword>
<dbReference type="EMBL" id="SJPJ01000001">
    <property type="protein sequence ID" value="TWT84243.1"/>
    <property type="molecule type" value="Genomic_DNA"/>
</dbReference>
<protein>
    <submittedName>
        <fullName evidence="5">5-methyltetrahydropteroyltriglutamate--homocysteine methyltransferase</fullName>
        <ecNumber evidence="5">2.1.1.14</ecNumber>
    </submittedName>
</protein>
<evidence type="ECO:0000313" key="5">
    <source>
        <dbReference type="EMBL" id="TWT84243.1"/>
    </source>
</evidence>
<name>A0A5C5ZCE7_9BACT</name>
<keyword evidence="6" id="KW-1185">Reference proteome</keyword>
<keyword evidence="3" id="KW-0862">Zinc</keyword>
<reference evidence="5 6" key="1">
    <citation type="submission" date="2019-02" db="EMBL/GenBank/DDBJ databases">
        <title>Deep-cultivation of Planctomycetes and their phenomic and genomic characterization uncovers novel biology.</title>
        <authorList>
            <person name="Wiegand S."/>
            <person name="Jogler M."/>
            <person name="Boedeker C."/>
            <person name="Pinto D."/>
            <person name="Vollmers J."/>
            <person name="Rivas-Marin E."/>
            <person name="Kohn T."/>
            <person name="Peeters S.H."/>
            <person name="Heuer A."/>
            <person name="Rast P."/>
            <person name="Oberbeckmann S."/>
            <person name="Bunk B."/>
            <person name="Jeske O."/>
            <person name="Meyerdierks A."/>
            <person name="Storesund J.E."/>
            <person name="Kallscheuer N."/>
            <person name="Luecker S."/>
            <person name="Lage O.M."/>
            <person name="Pohl T."/>
            <person name="Merkel B.J."/>
            <person name="Hornburger P."/>
            <person name="Mueller R.-W."/>
            <person name="Bruemmer F."/>
            <person name="Labrenz M."/>
            <person name="Spormann A.M."/>
            <person name="Op Den Camp H."/>
            <person name="Overmann J."/>
            <person name="Amann R."/>
            <person name="Jetten M.S.M."/>
            <person name="Mascher T."/>
            <person name="Medema M.H."/>
            <person name="Devos D.P."/>
            <person name="Kaster A.-K."/>
            <person name="Ovreas L."/>
            <person name="Rohde M."/>
            <person name="Galperin M.Y."/>
            <person name="Jogler C."/>
        </authorList>
    </citation>
    <scope>NUCLEOTIDE SEQUENCE [LARGE SCALE GENOMIC DNA]</scope>
    <source>
        <strain evidence="5 6">CA13</strain>
    </source>
</reference>
<organism evidence="5 6">
    <name type="scientific">Novipirellula herctigrandis</name>
    <dbReference type="NCBI Taxonomy" id="2527986"/>
    <lineage>
        <taxon>Bacteria</taxon>
        <taxon>Pseudomonadati</taxon>
        <taxon>Planctomycetota</taxon>
        <taxon>Planctomycetia</taxon>
        <taxon>Pirellulales</taxon>
        <taxon>Pirellulaceae</taxon>
        <taxon>Novipirellula</taxon>
    </lineage>
</organism>
<dbReference type="EC" id="2.1.1.14" evidence="5"/>
<dbReference type="SUPFAM" id="SSF51726">
    <property type="entry name" value="UROD/MetE-like"/>
    <property type="match status" value="1"/>
</dbReference>
<dbReference type="AlphaFoldDB" id="A0A5C5ZCE7"/>
<dbReference type="CDD" id="cd03311">
    <property type="entry name" value="CIMS_C_terminal_like"/>
    <property type="match status" value="1"/>
</dbReference>
<evidence type="ECO:0000259" key="4">
    <source>
        <dbReference type="Pfam" id="PF01717"/>
    </source>
</evidence>
<feature type="domain" description="Cobalamin-independent methionine synthase MetE C-terminal/archaeal" evidence="4">
    <location>
        <begin position="31"/>
        <end position="329"/>
    </location>
</feature>
<evidence type="ECO:0000313" key="6">
    <source>
        <dbReference type="Proteomes" id="UP000315010"/>
    </source>
</evidence>
<dbReference type="Pfam" id="PF01717">
    <property type="entry name" value="Meth_synt_2"/>
    <property type="match status" value="1"/>
</dbReference>
<dbReference type="Gene3D" id="3.20.20.210">
    <property type="match status" value="1"/>
</dbReference>
<evidence type="ECO:0000256" key="3">
    <source>
        <dbReference type="ARBA" id="ARBA00022833"/>
    </source>
</evidence>
<dbReference type="OrthoDB" id="244285at2"/>
<comment type="caution">
    <text evidence="5">The sequence shown here is derived from an EMBL/GenBank/DDBJ whole genome shotgun (WGS) entry which is preliminary data.</text>
</comment>
<evidence type="ECO:0000256" key="2">
    <source>
        <dbReference type="ARBA" id="ARBA00022723"/>
    </source>
</evidence>
<comment type="cofactor">
    <cofactor evidence="1">
        <name>Zn(2+)</name>
        <dbReference type="ChEBI" id="CHEBI:29105"/>
    </cofactor>
</comment>
<dbReference type="GO" id="GO:0003871">
    <property type="term" value="F:5-methyltetrahydropteroyltriglutamate-homocysteine S-methyltransferase activity"/>
    <property type="evidence" value="ECO:0007669"/>
    <property type="project" value="UniProtKB-EC"/>
</dbReference>
<dbReference type="GO" id="GO:0009086">
    <property type="term" value="P:methionine biosynthetic process"/>
    <property type="evidence" value="ECO:0007669"/>
    <property type="project" value="InterPro"/>
</dbReference>
<accession>A0A5C5ZCE7</accession>
<keyword evidence="5" id="KW-0489">Methyltransferase</keyword>
<keyword evidence="5" id="KW-0808">Transferase</keyword>
<proteinExistence type="predicted"/>
<sequence length="349" mass="38716">MSTPSIRTTVVGSYPVPDWLMASPSQQGLIDATRVVFKTQEMAGVDVVVDGELYRWDVNHPDTNGMIEYFIRPMEGIRSEITRSDIVEFSQIEGMGFRVEPAGVVDGPVDEGTLNIPRDYARARRCTDHPLKFTLTGPHMLCKTLMDHHYRSRPELAAALGRALAKQVADINPEVIQIDEANITGHPEESEWAAKAINLVLDAATGAKEKGVHLCFGNYGGQNIQKGHWDQLLSLMNRLHCDHVVLEFAFRGYDELKFFRDGLDPRIGLGIGVVDVKVNTVESPEVIAKRIEAATANVGPDRIRWVHPDCGFWMNKRSVADRKIANLVKGRDLFLGIQSESTATDPMGA</sequence>
<evidence type="ECO:0000256" key="1">
    <source>
        <dbReference type="ARBA" id="ARBA00001947"/>
    </source>
</evidence>
<dbReference type="RefSeq" id="WP_146401871.1">
    <property type="nucleotide sequence ID" value="NZ_SJPJ01000001.1"/>
</dbReference>